<protein>
    <recommendedName>
        <fullName evidence="3">DUF169 domain-containing protein</fullName>
    </recommendedName>
</protein>
<comment type="caution">
    <text evidence="1">The sequence shown here is derived from an EMBL/GenBank/DDBJ whole genome shotgun (WGS) entry which is preliminary data.</text>
</comment>
<dbReference type="AlphaFoldDB" id="A0A2S9K2C2"/>
<dbReference type="PANTHER" id="PTHR37954">
    <property type="entry name" value="BLL4979 PROTEIN"/>
    <property type="match status" value="1"/>
</dbReference>
<gene>
    <name evidence="1" type="ORF">C6P64_14350</name>
</gene>
<name>A0A2S9K2C2_9BURK</name>
<dbReference type="InterPro" id="IPR003748">
    <property type="entry name" value="DUF169"/>
</dbReference>
<reference evidence="1 2" key="1">
    <citation type="submission" date="2018-03" db="EMBL/GenBank/DDBJ databases">
        <title>Comparative genomics illustrates the genes involved in a hyperalkaliphilic mechanisms of Serpentinomonas isolated from highly-alkaline calcium-rich serpentinized springs.</title>
        <authorList>
            <person name="Suzuki S."/>
            <person name="Ishii S."/>
            <person name="Walworth N."/>
            <person name="Bird L."/>
            <person name="Kuenen J.G."/>
            <person name="Nealson K.H."/>
        </authorList>
    </citation>
    <scope>NUCLEOTIDE SEQUENCE [LARGE SCALE GENOMIC DNA]</scope>
    <source>
        <strain evidence="1 2">P1</strain>
    </source>
</reference>
<accession>A0A2S9K2C2</accession>
<dbReference type="Pfam" id="PF02596">
    <property type="entry name" value="DUF169"/>
    <property type="match status" value="1"/>
</dbReference>
<evidence type="ECO:0008006" key="3">
    <source>
        <dbReference type="Google" id="ProtNLM"/>
    </source>
</evidence>
<dbReference type="OrthoDB" id="9777728at2"/>
<dbReference type="PANTHER" id="PTHR37954:SF3">
    <property type="entry name" value="DUF169 DOMAIN-CONTAINING PROTEIN"/>
    <property type="match status" value="1"/>
</dbReference>
<evidence type="ECO:0000313" key="1">
    <source>
        <dbReference type="EMBL" id="PRD64522.1"/>
    </source>
</evidence>
<proteinExistence type="predicted"/>
<dbReference type="Proteomes" id="UP000238589">
    <property type="component" value="Unassembled WGS sequence"/>
</dbReference>
<keyword evidence="2" id="KW-1185">Reference proteome</keyword>
<dbReference type="EMBL" id="PVLQ01000064">
    <property type="protein sequence ID" value="PRD64522.1"/>
    <property type="molecule type" value="Genomic_DNA"/>
</dbReference>
<sequence>MEPNPTDLATLARELEGWLKLRSIPIAMKLFEQAEAMEQVPKIRRPQAVHTLDQVVAQAARLGWTVGVTAADLVGEQCRAVVGLGPQDAEWRSGRAMAGVWYASVEDAAAHQAAMSVVPAGRYQALAVSPLASGRLVEPDIALFYATPGAMMHFINGLQWSGYKRFDWSVVGESACADSWGRALATGEPSLSIPCFAERRYGGVLDDEMLMALPPALIAQAIAGMQALARNGLRYPVPQYGIQQDARAGLGVSYQ</sequence>
<dbReference type="RefSeq" id="WP_105749241.1">
    <property type="nucleotide sequence ID" value="NZ_PVLQ01000064.1"/>
</dbReference>
<evidence type="ECO:0000313" key="2">
    <source>
        <dbReference type="Proteomes" id="UP000238589"/>
    </source>
</evidence>
<organism evidence="1 2">
    <name type="scientific">Malikia granosa</name>
    <dbReference type="NCBI Taxonomy" id="263067"/>
    <lineage>
        <taxon>Bacteria</taxon>
        <taxon>Pseudomonadati</taxon>
        <taxon>Pseudomonadota</taxon>
        <taxon>Betaproteobacteria</taxon>
        <taxon>Burkholderiales</taxon>
        <taxon>Comamonadaceae</taxon>
        <taxon>Malikia</taxon>
    </lineage>
</organism>